<sequence>MYKAVVSIILLFNVNAAMAQFRIAASNTPIASIVSLIVKDKAQVTSICNVNNGCAHHYSVKPNQVSEVQNADILVYINDSFETFMPKLLSSGKKQMILRLSDIELVSVQDNWHVWLSIENIRRIAGYVLLNLIKFDSANTDFYSQNYQDVLKMLDGMEKSTQNLKNLKDVVLLDDSLEHFFSNFTTDIKRFYSAAEHMKPQELENLKELIKTRHPKCIFMSSKQDASKLSEYLKNQTRVVSLDTESWETQPPYDKVLEQKMINMINAAASCL</sequence>
<comment type="subcellular location">
    <subcellularLocation>
        <location evidence="1">Cell envelope</location>
    </subcellularLocation>
</comment>
<evidence type="ECO:0000256" key="2">
    <source>
        <dbReference type="ARBA" id="ARBA00022448"/>
    </source>
</evidence>
<dbReference type="SUPFAM" id="SSF53807">
    <property type="entry name" value="Helical backbone' metal receptor"/>
    <property type="match status" value="1"/>
</dbReference>
<keyword evidence="7" id="KW-1185">Reference proteome</keyword>
<dbReference type="GO" id="GO:0030001">
    <property type="term" value="P:metal ion transport"/>
    <property type="evidence" value="ECO:0007669"/>
    <property type="project" value="InterPro"/>
</dbReference>
<dbReference type="AlphaFoldDB" id="A0A2P1P9F2"/>
<evidence type="ECO:0000256" key="3">
    <source>
        <dbReference type="ARBA" id="ARBA00022723"/>
    </source>
</evidence>
<evidence type="ECO:0000313" key="7">
    <source>
        <dbReference type="Proteomes" id="UP000241762"/>
    </source>
</evidence>
<name>A0A2P1P9F2_9RICK</name>
<dbReference type="GO" id="GO:0030313">
    <property type="term" value="C:cell envelope"/>
    <property type="evidence" value="ECO:0007669"/>
    <property type="project" value="UniProtKB-SubCell"/>
</dbReference>
<keyword evidence="2" id="KW-0813">Transport</keyword>
<protein>
    <submittedName>
        <fullName evidence="6">Zinc/manganese ABC transporter substrate binding protein</fullName>
    </submittedName>
</protein>
<gene>
    <name evidence="6" type="ORF">phytr_9550</name>
</gene>
<evidence type="ECO:0000313" key="6">
    <source>
        <dbReference type="EMBL" id="AVP87883.1"/>
    </source>
</evidence>
<dbReference type="InterPro" id="IPR006127">
    <property type="entry name" value="ZnuA-like"/>
</dbReference>
<dbReference type="EMBL" id="CP027845">
    <property type="protein sequence ID" value="AVP87883.1"/>
    <property type="molecule type" value="Genomic_DNA"/>
</dbReference>
<dbReference type="OrthoDB" id="7346865at2"/>
<evidence type="ECO:0000256" key="4">
    <source>
        <dbReference type="ARBA" id="ARBA00022729"/>
    </source>
</evidence>
<dbReference type="InterPro" id="IPR050492">
    <property type="entry name" value="Bact_metal-bind_prot9"/>
</dbReference>
<dbReference type="Pfam" id="PF01297">
    <property type="entry name" value="ZnuA"/>
    <property type="match status" value="1"/>
</dbReference>
<dbReference type="Gene3D" id="3.40.50.1980">
    <property type="entry name" value="Nitrogenase molybdenum iron protein domain"/>
    <property type="match status" value="1"/>
</dbReference>
<dbReference type="RefSeq" id="WP_106874723.1">
    <property type="nucleotide sequence ID" value="NZ_CP027845.1"/>
</dbReference>
<evidence type="ECO:0000256" key="5">
    <source>
        <dbReference type="SAM" id="SignalP"/>
    </source>
</evidence>
<proteinExistence type="predicted"/>
<dbReference type="PANTHER" id="PTHR42953">
    <property type="entry name" value="HIGH-AFFINITY ZINC UPTAKE SYSTEM PROTEIN ZNUA-RELATED"/>
    <property type="match status" value="1"/>
</dbReference>
<keyword evidence="3" id="KW-0479">Metal-binding</keyword>
<dbReference type="GO" id="GO:0046872">
    <property type="term" value="F:metal ion binding"/>
    <property type="evidence" value="ECO:0007669"/>
    <property type="project" value="UniProtKB-KW"/>
</dbReference>
<feature type="chain" id="PRO_5015182241" evidence="5">
    <location>
        <begin position="20"/>
        <end position="272"/>
    </location>
</feature>
<evidence type="ECO:0000256" key="1">
    <source>
        <dbReference type="ARBA" id="ARBA00004196"/>
    </source>
</evidence>
<accession>A0A2P1P9F2</accession>
<feature type="signal peptide" evidence="5">
    <location>
        <begin position="1"/>
        <end position="19"/>
    </location>
</feature>
<keyword evidence="4 5" id="KW-0732">Signal</keyword>
<dbReference type="KEGG" id="ptc:phytr_9550"/>
<organism evidence="6 7">
    <name type="scientific">Candidatus Phycorickettsia trachydisci</name>
    <dbReference type="NCBI Taxonomy" id="2115978"/>
    <lineage>
        <taxon>Bacteria</taxon>
        <taxon>Pseudomonadati</taxon>
        <taxon>Pseudomonadota</taxon>
        <taxon>Alphaproteobacteria</taxon>
        <taxon>Rickettsiales</taxon>
        <taxon>Rickettsiaceae</taxon>
        <taxon>Candidatus Phycorickettsia</taxon>
    </lineage>
</organism>
<dbReference type="PANTHER" id="PTHR42953:SF1">
    <property type="entry name" value="METAL-BINDING PROTEIN HI_0362-RELATED"/>
    <property type="match status" value="1"/>
</dbReference>
<dbReference type="Proteomes" id="UP000241762">
    <property type="component" value="Chromosome"/>
</dbReference>
<reference evidence="6 7" key="1">
    <citation type="submission" date="2018-03" db="EMBL/GenBank/DDBJ databases">
        <title>A gene transfer event suggests a long-term partnership between eustigmatophyte algae and a novel lineage of endosymbiotic bacteria.</title>
        <authorList>
            <person name="Yurchenko T."/>
            <person name="Sevcikova T."/>
            <person name="Pribyl P."/>
            <person name="El Karkouri K."/>
            <person name="Klimes V."/>
            <person name="Amaral R."/>
            <person name="Zbrankova V."/>
            <person name="Kim E."/>
            <person name="Raoult D."/>
            <person name="Santos L.M.A."/>
            <person name="Elias M."/>
        </authorList>
    </citation>
    <scope>NUCLEOTIDE SEQUENCE [LARGE SCALE GENOMIC DNA]</scope>
    <source>
        <strain evidence="6">CCALA 838</strain>
    </source>
</reference>